<keyword evidence="3" id="KW-0406">Ion transport</keyword>
<dbReference type="InterPro" id="IPR002842">
    <property type="entry name" value="ATPase_V1_Esu"/>
</dbReference>
<evidence type="ECO:0000256" key="4">
    <source>
        <dbReference type="SAM" id="MobiDB-lite"/>
    </source>
</evidence>
<feature type="region of interest" description="Disordered" evidence="4">
    <location>
        <begin position="1"/>
        <end position="22"/>
    </location>
</feature>
<comment type="similarity">
    <text evidence="1">Belongs to the V-ATPase E subunit family.</text>
</comment>
<protein>
    <recommendedName>
        <fullName evidence="6">V-type proton ATPase subunit E</fullName>
    </recommendedName>
</protein>
<sequence>MSINKLTERIEKDASTEAEAIEKEAKKEAEAIAVEAKEQAKSIKEIAIKGAQREALYEQEALIAQANLKAKDMYLEVKRQTLDKAFELALKKLEKSSQEEYEKNVTKMLVSYSDGNEKIVMQGDEAEKIAKEANLLLAKKGREANLQGSDEKITGRGFILIDGKGARRDFLFESVIDFYKEELEQEVFTILRDGAQDEH</sequence>
<comment type="caution">
    <text evidence="5">The sequence shown here is derived from an EMBL/GenBank/DDBJ whole genome shotgun (WGS) entry which is preliminary data.</text>
</comment>
<evidence type="ECO:0000256" key="1">
    <source>
        <dbReference type="ARBA" id="ARBA00005901"/>
    </source>
</evidence>
<reference evidence="5" key="1">
    <citation type="journal article" date="2015" name="Nature">
        <title>Complex archaea that bridge the gap between prokaryotes and eukaryotes.</title>
        <authorList>
            <person name="Spang A."/>
            <person name="Saw J.H."/>
            <person name="Jorgensen S.L."/>
            <person name="Zaremba-Niedzwiedzka K."/>
            <person name="Martijn J."/>
            <person name="Lind A.E."/>
            <person name="van Eijk R."/>
            <person name="Schleper C."/>
            <person name="Guy L."/>
            <person name="Ettema T.J."/>
        </authorList>
    </citation>
    <scope>NUCLEOTIDE SEQUENCE</scope>
</reference>
<name>A0A0F9RUB7_9ZZZZ</name>
<evidence type="ECO:0008006" key="6">
    <source>
        <dbReference type="Google" id="ProtNLM"/>
    </source>
</evidence>
<accession>A0A0F9RUB7</accession>
<evidence type="ECO:0000256" key="2">
    <source>
        <dbReference type="ARBA" id="ARBA00022448"/>
    </source>
</evidence>
<dbReference type="AlphaFoldDB" id="A0A0F9RUB7"/>
<gene>
    <name evidence="5" type="ORF">LCGC14_0553080</name>
</gene>
<dbReference type="GO" id="GO:0046961">
    <property type="term" value="F:proton-transporting ATPase activity, rotational mechanism"/>
    <property type="evidence" value="ECO:0007669"/>
    <property type="project" value="InterPro"/>
</dbReference>
<dbReference type="GO" id="GO:0033178">
    <property type="term" value="C:proton-transporting two-sector ATPase complex, catalytic domain"/>
    <property type="evidence" value="ECO:0007669"/>
    <property type="project" value="InterPro"/>
</dbReference>
<dbReference type="HAMAP" id="MF_00311">
    <property type="entry name" value="ATP_synth_E_arch"/>
    <property type="match status" value="1"/>
</dbReference>
<dbReference type="SUPFAM" id="SSF160527">
    <property type="entry name" value="V-type ATPase subunit E-like"/>
    <property type="match status" value="1"/>
</dbReference>
<organism evidence="5">
    <name type="scientific">marine sediment metagenome</name>
    <dbReference type="NCBI Taxonomy" id="412755"/>
    <lineage>
        <taxon>unclassified sequences</taxon>
        <taxon>metagenomes</taxon>
        <taxon>ecological metagenomes</taxon>
    </lineage>
</organism>
<proteinExistence type="inferred from homology"/>
<dbReference type="Pfam" id="PF01991">
    <property type="entry name" value="vATP-synt_E"/>
    <property type="match status" value="1"/>
</dbReference>
<keyword evidence="2" id="KW-0813">Transport</keyword>
<evidence type="ECO:0000313" key="5">
    <source>
        <dbReference type="EMBL" id="KKN58329.1"/>
    </source>
</evidence>
<dbReference type="Gene3D" id="1.20.5.620">
    <property type="entry name" value="F1F0 ATP synthase subunit B, membrane domain"/>
    <property type="match status" value="1"/>
</dbReference>
<dbReference type="EMBL" id="LAZR01000766">
    <property type="protein sequence ID" value="KKN58329.1"/>
    <property type="molecule type" value="Genomic_DNA"/>
</dbReference>
<evidence type="ECO:0000256" key="3">
    <source>
        <dbReference type="ARBA" id="ARBA00023065"/>
    </source>
</evidence>